<protein>
    <recommendedName>
        <fullName evidence="8">CCHC-type domain-containing protein</fullName>
    </recommendedName>
</protein>
<evidence type="ECO:0000256" key="5">
    <source>
        <dbReference type="ARBA" id="ARBA00022833"/>
    </source>
</evidence>
<sequence>CPICGVPGHARAVCPTRVCDYCTAKDDHVSRRCPIYTPCERCAQRGHTAAQCTADLAPGEKCCLYCGERGHDDEDCIKTWSKYPERAKRLKEHEKMSRDQLFMSCYRCGGNDHFGDDCV</sequence>
<feature type="non-terminal residue" evidence="9">
    <location>
        <position position="1"/>
    </location>
</feature>
<dbReference type="EMBL" id="MU001677">
    <property type="protein sequence ID" value="KAF2458470.1"/>
    <property type="molecule type" value="Genomic_DNA"/>
</dbReference>
<reference evidence="9" key="1">
    <citation type="journal article" date="2020" name="Stud. Mycol.">
        <title>101 Dothideomycetes genomes: a test case for predicting lifestyles and emergence of pathogens.</title>
        <authorList>
            <person name="Haridas S."/>
            <person name="Albert R."/>
            <person name="Binder M."/>
            <person name="Bloem J."/>
            <person name="Labutti K."/>
            <person name="Salamov A."/>
            <person name="Andreopoulos B."/>
            <person name="Baker S."/>
            <person name="Barry K."/>
            <person name="Bills G."/>
            <person name="Bluhm B."/>
            <person name="Cannon C."/>
            <person name="Castanera R."/>
            <person name="Culley D."/>
            <person name="Daum C."/>
            <person name="Ezra D."/>
            <person name="Gonzalez J."/>
            <person name="Henrissat B."/>
            <person name="Kuo A."/>
            <person name="Liang C."/>
            <person name="Lipzen A."/>
            <person name="Lutzoni F."/>
            <person name="Magnuson J."/>
            <person name="Mondo S."/>
            <person name="Nolan M."/>
            <person name="Ohm R."/>
            <person name="Pangilinan J."/>
            <person name="Park H.-J."/>
            <person name="Ramirez L."/>
            <person name="Alfaro M."/>
            <person name="Sun H."/>
            <person name="Tritt A."/>
            <person name="Yoshinaga Y."/>
            <person name="Zwiers L.-H."/>
            <person name="Turgeon B."/>
            <person name="Goodwin S."/>
            <person name="Spatafora J."/>
            <person name="Crous P."/>
            <person name="Grigoriev I."/>
        </authorList>
    </citation>
    <scope>NUCLEOTIDE SEQUENCE</scope>
    <source>
        <strain evidence="9">ATCC 16933</strain>
    </source>
</reference>
<keyword evidence="4 7" id="KW-0863">Zinc-finger</keyword>
<dbReference type="SUPFAM" id="SSF57756">
    <property type="entry name" value="Retrovirus zinc finger-like domains"/>
    <property type="match status" value="1"/>
</dbReference>
<dbReference type="GO" id="GO:0071031">
    <property type="term" value="P:nuclear mRNA surveillance of mRNA 3'-end processing"/>
    <property type="evidence" value="ECO:0007669"/>
    <property type="project" value="TreeGrafter"/>
</dbReference>
<dbReference type="OrthoDB" id="7608935at2759"/>
<dbReference type="GO" id="GO:0071039">
    <property type="term" value="P:nuclear polyadenylation-dependent CUT catabolic process"/>
    <property type="evidence" value="ECO:0007669"/>
    <property type="project" value="TreeGrafter"/>
</dbReference>
<dbReference type="Proteomes" id="UP000799766">
    <property type="component" value="Unassembled WGS sequence"/>
</dbReference>
<evidence type="ECO:0000256" key="6">
    <source>
        <dbReference type="ARBA" id="ARBA00023242"/>
    </source>
</evidence>
<evidence type="ECO:0000256" key="2">
    <source>
        <dbReference type="ARBA" id="ARBA00022723"/>
    </source>
</evidence>
<proteinExistence type="predicted"/>
<dbReference type="Gene3D" id="4.10.60.10">
    <property type="entry name" value="Zinc finger, CCHC-type"/>
    <property type="match status" value="2"/>
</dbReference>
<evidence type="ECO:0000256" key="1">
    <source>
        <dbReference type="ARBA" id="ARBA00004123"/>
    </source>
</evidence>
<keyword evidence="3" id="KW-0677">Repeat</keyword>
<evidence type="ECO:0000256" key="3">
    <source>
        <dbReference type="ARBA" id="ARBA00022737"/>
    </source>
</evidence>
<evidence type="ECO:0000313" key="9">
    <source>
        <dbReference type="EMBL" id="KAF2458470.1"/>
    </source>
</evidence>
<dbReference type="PANTHER" id="PTHR46543:SF1">
    <property type="entry name" value="ZINC FINGER CCHC DOMAIN-CONTAINING PROTEIN 7"/>
    <property type="match status" value="1"/>
</dbReference>
<keyword evidence="5" id="KW-0862">Zinc</keyword>
<feature type="domain" description="CCHC-type" evidence="8">
    <location>
        <begin position="105"/>
        <end position="118"/>
    </location>
</feature>
<dbReference type="SMART" id="SM00343">
    <property type="entry name" value="ZnF_C2HC"/>
    <property type="match status" value="5"/>
</dbReference>
<dbReference type="GO" id="GO:0003723">
    <property type="term" value="F:RNA binding"/>
    <property type="evidence" value="ECO:0007669"/>
    <property type="project" value="TreeGrafter"/>
</dbReference>
<dbReference type="PANTHER" id="PTHR46543">
    <property type="entry name" value="ZINC FINGER CCHC DOMAIN-CONTAINING PROTEIN 7"/>
    <property type="match status" value="1"/>
</dbReference>
<accession>A0A6A6P358</accession>
<dbReference type="InterPro" id="IPR051644">
    <property type="entry name" value="TRAMP_AT-DNA-binding"/>
</dbReference>
<evidence type="ECO:0000256" key="7">
    <source>
        <dbReference type="PROSITE-ProRule" id="PRU00047"/>
    </source>
</evidence>
<dbReference type="AlphaFoldDB" id="A0A6A6P358"/>
<name>A0A6A6P358_9PEZI</name>
<keyword evidence="6" id="KW-0539">Nucleus</keyword>
<comment type="subcellular location">
    <subcellularLocation>
        <location evidence="1">Nucleus</location>
    </subcellularLocation>
</comment>
<dbReference type="GO" id="GO:0071035">
    <property type="term" value="P:nuclear polyadenylation-dependent rRNA catabolic process"/>
    <property type="evidence" value="ECO:0007669"/>
    <property type="project" value="TreeGrafter"/>
</dbReference>
<evidence type="ECO:0000259" key="8">
    <source>
        <dbReference type="PROSITE" id="PS50158"/>
    </source>
</evidence>
<keyword evidence="2" id="KW-0479">Metal-binding</keyword>
<evidence type="ECO:0000313" key="10">
    <source>
        <dbReference type="Proteomes" id="UP000799766"/>
    </source>
</evidence>
<dbReference type="InterPro" id="IPR001878">
    <property type="entry name" value="Znf_CCHC"/>
</dbReference>
<keyword evidence="10" id="KW-1185">Reference proteome</keyword>
<evidence type="ECO:0000256" key="4">
    <source>
        <dbReference type="ARBA" id="ARBA00022771"/>
    </source>
</evidence>
<dbReference type="GO" id="GO:0071038">
    <property type="term" value="P:TRAMP-dependent tRNA surveillance pathway"/>
    <property type="evidence" value="ECO:0007669"/>
    <property type="project" value="TreeGrafter"/>
</dbReference>
<dbReference type="PROSITE" id="PS50158">
    <property type="entry name" value="ZF_CCHC"/>
    <property type="match status" value="2"/>
</dbReference>
<dbReference type="GO" id="GO:0071037">
    <property type="term" value="P:nuclear polyadenylation-dependent snRNA catabolic process"/>
    <property type="evidence" value="ECO:0007669"/>
    <property type="project" value="TreeGrafter"/>
</dbReference>
<dbReference type="GO" id="GO:0071036">
    <property type="term" value="P:nuclear polyadenylation-dependent snoRNA catabolic process"/>
    <property type="evidence" value="ECO:0007669"/>
    <property type="project" value="TreeGrafter"/>
</dbReference>
<dbReference type="GO" id="GO:0008270">
    <property type="term" value="F:zinc ion binding"/>
    <property type="evidence" value="ECO:0007669"/>
    <property type="project" value="UniProtKB-KW"/>
</dbReference>
<dbReference type="GO" id="GO:0031499">
    <property type="term" value="C:TRAMP complex"/>
    <property type="evidence" value="ECO:0007669"/>
    <property type="project" value="TreeGrafter"/>
</dbReference>
<dbReference type="InterPro" id="IPR036875">
    <property type="entry name" value="Znf_CCHC_sf"/>
</dbReference>
<organism evidence="9 10">
    <name type="scientific">Lineolata rhizophorae</name>
    <dbReference type="NCBI Taxonomy" id="578093"/>
    <lineage>
        <taxon>Eukaryota</taxon>
        <taxon>Fungi</taxon>
        <taxon>Dikarya</taxon>
        <taxon>Ascomycota</taxon>
        <taxon>Pezizomycotina</taxon>
        <taxon>Dothideomycetes</taxon>
        <taxon>Dothideomycetes incertae sedis</taxon>
        <taxon>Lineolatales</taxon>
        <taxon>Lineolataceae</taxon>
        <taxon>Lineolata</taxon>
    </lineage>
</organism>
<gene>
    <name evidence="9" type="ORF">BDY21DRAFT_273793</name>
</gene>
<feature type="domain" description="CCHC-type" evidence="8">
    <location>
        <begin position="63"/>
        <end position="76"/>
    </location>
</feature>
<feature type="non-terminal residue" evidence="9">
    <location>
        <position position="119"/>
    </location>
</feature>